<dbReference type="AlphaFoldDB" id="A0A4T9T800"/>
<dbReference type="EMBL" id="SSTM01000003">
    <property type="protein sequence ID" value="TJW10686.1"/>
    <property type="molecule type" value="Genomic_DNA"/>
</dbReference>
<dbReference type="GO" id="GO:0046081">
    <property type="term" value="P:dUTP catabolic process"/>
    <property type="evidence" value="ECO:0007669"/>
    <property type="project" value="TreeGrafter"/>
</dbReference>
<dbReference type="NCBIfam" id="TIGR00444">
    <property type="entry name" value="mazG"/>
    <property type="match status" value="1"/>
</dbReference>
<accession>A0A4T9T800</accession>
<feature type="domain" description="NTP pyrophosphohydrolase MazG-like" evidence="1">
    <location>
        <begin position="48"/>
        <end position="121"/>
    </location>
</feature>
<dbReference type="GO" id="GO:0047429">
    <property type="term" value="F:nucleoside triphosphate diphosphatase activity"/>
    <property type="evidence" value="ECO:0007669"/>
    <property type="project" value="UniProtKB-EC"/>
</dbReference>
<dbReference type="OrthoDB" id="9808939at2"/>
<dbReference type="FunFam" id="1.10.287.1080:FF:000001">
    <property type="entry name" value="Nucleoside triphosphate pyrophosphohydrolase"/>
    <property type="match status" value="1"/>
</dbReference>
<dbReference type="Pfam" id="PF03819">
    <property type="entry name" value="MazG"/>
    <property type="match status" value="2"/>
</dbReference>
<dbReference type="GO" id="GO:0046061">
    <property type="term" value="P:dATP catabolic process"/>
    <property type="evidence" value="ECO:0007669"/>
    <property type="project" value="TreeGrafter"/>
</dbReference>
<dbReference type="NCBIfam" id="NF007113">
    <property type="entry name" value="PRK09562.1"/>
    <property type="match status" value="1"/>
</dbReference>
<evidence type="ECO:0000313" key="2">
    <source>
        <dbReference type="EMBL" id="TJW10686.1"/>
    </source>
</evidence>
<dbReference type="PANTHER" id="PTHR30522:SF0">
    <property type="entry name" value="NUCLEOSIDE TRIPHOSPHATE PYROPHOSPHOHYDROLASE"/>
    <property type="match status" value="1"/>
</dbReference>
<dbReference type="Proteomes" id="UP000309454">
    <property type="component" value="Unassembled WGS sequence"/>
</dbReference>
<keyword evidence="3" id="KW-1185">Reference proteome</keyword>
<dbReference type="GO" id="GO:0046076">
    <property type="term" value="P:dTTP catabolic process"/>
    <property type="evidence" value="ECO:0007669"/>
    <property type="project" value="TreeGrafter"/>
</dbReference>
<keyword evidence="2" id="KW-0378">Hydrolase</keyword>
<reference evidence="2 3" key="1">
    <citation type="submission" date="2019-04" db="EMBL/GenBank/DDBJ databases">
        <title>Microbes associate with the intestines of laboratory mice.</title>
        <authorList>
            <person name="Navarre W."/>
            <person name="Wong E."/>
            <person name="Huang K.C."/>
            <person name="Tropini C."/>
            <person name="Ng K."/>
            <person name="Yu B."/>
        </authorList>
    </citation>
    <scope>NUCLEOTIDE SEQUENCE [LARGE SCALE GENOMIC DNA]</scope>
    <source>
        <strain evidence="2 3">NM48_B13</strain>
    </source>
</reference>
<dbReference type="InterPro" id="IPR004518">
    <property type="entry name" value="MazG-like_dom"/>
</dbReference>
<dbReference type="GO" id="GO:0046047">
    <property type="term" value="P:TTP catabolic process"/>
    <property type="evidence" value="ECO:0007669"/>
    <property type="project" value="TreeGrafter"/>
</dbReference>
<organism evidence="2 3">
    <name type="scientific">Parvibacter caecicola</name>
    <dbReference type="NCBI Taxonomy" id="747645"/>
    <lineage>
        <taxon>Bacteria</taxon>
        <taxon>Bacillati</taxon>
        <taxon>Actinomycetota</taxon>
        <taxon>Coriobacteriia</taxon>
        <taxon>Coriobacteriales</taxon>
        <taxon>Coriobacteriaceae</taxon>
        <taxon>Parvibacter</taxon>
    </lineage>
</organism>
<dbReference type="CDD" id="cd11528">
    <property type="entry name" value="NTP-PPase_MazG_Nterm"/>
    <property type="match status" value="1"/>
</dbReference>
<comment type="caution">
    <text evidence="2">The sequence shown here is derived from an EMBL/GenBank/DDBJ whole genome shotgun (WGS) entry which is preliminary data.</text>
</comment>
<sequence>MTIESLATRPRSVAEAVAQTTSHPNFDALVATICALRMPDGCPWDREQTHQSIAHNMIEEAYEAVDAIEKRDAGHLREELGDVLLQVVLQSQIATDEGLFTIDDVCADVNDKMIRRHPHVFGGESAANSADVKALWEDVKAQEAAGAASGAGAGAEAPGLLDGVPSGFPALMQAQKISKKAAKAGFEWDTLDDIWAKVAEEMTELQAAYAAAPKSPKGAIVPEENPAAAEAVELELGDVLFTLVNVARRMGVNAEGALRATCVKFRERWAFIEGAAAGMGRAVEELGTDELNQLWDMAKHLG</sequence>
<proteinExistence type="predicted"/>
<evidence type="ECO:0000259" key="1">
    <source>
        <dbReference type="Pfam" id="PF03819"/>
    </source>
</evidence>
<dbReference type="RefSeq" id="WP_136845710.1">
    <property type="nucleotide sequence ID" value="NZ_SSTM01000003.1"/>
</dbReference>
<dbReference type="CDD" id="cd11529">
    <property type="entry name" value="NTP-PPase_MazG_Cterm"/>
    <property type="match status" value="1"/>
</dbReference>
<dbReference type="EC" id="3.6.1.9" evidence="2"/>
<dbReference type="InterPro" id="IPR011551">
    <property type="entry name" value="NTP_PyrPHydrolase_MazG"/>
</dbReference>
<dbReference type="InterPro" id="IPR048015">
    <property type="entry name" value="NTP-PPase_MazG-like_N"/>
</dbReference>
<dbReference type="PANTHER" id="PTHR30522">
    <property type="entry name" value="NUCLEOSIDE TRIPHOSPHATE PYROPHOSPHOHYDROLASE"/>
    <property type="match status" value="1"/>
</dbReference>
<evidence type="ECO:0000313" key="3">
    <source>
        <dbReference type="Proteomes" id="UP000309454"/>
    </source>
</evidence>
<dbReference type="SUPFAM" id="SSF101386">
    <property type="entry name" value="all-alpha NTP pyrophosphatases"/>
    <property type="match status" value="2"/>
</dbReference>
<protein>
    <submittedName>
        <fullName evidence="2">Nucleoside triphosphate pyrophosphohydrolase</fullName>
        <ecNumber evidence="2">3.6.1.9</ecNumber>
    </submittedName>
</protein>
<name>A0A4T9T800_9ACTN</name>
<feature type="domain" description="NTP pyrophosphohydrolase MazG-like" evidence="1">
    <location>
        <begin position="196"/>
        <end position="268"/>
    </location>
</feature>
<dbReference type="Gene3D" id="1.10.287.1080">
    <property type="entry name" value="MazG-like"/>
    <property type="match status" value="2"/>
</dbReference>
<dbReference type="GO" id="GO:0046052">
    <property type="term" value="P:UTP catabolic process"/>
    <property type="evidence" value="ECO:0007669"/>
    <property type="project" value="TreeGrafter"/>
</dbReference>
<dbReference type="GO" id="GO:0006203">
    <property type="term" value="P:dGTP catabolic process"/>
    <property type="evidence" value="ECO:0007669"/>
    <property type="project" value="TreeGrafter"/>
</dbReference>
<gene>
    <name evidence="2" type="primary">mazG</name>
    <name evidence="2" type="ORF">E5982_05235</name>
</gene>
<dbReference type="InterPro" id="IPR048011">
    <property type="entry name" value="NTP-PPase_MazG-like_C"/>
</dbReference>
<dbReference type="GO" id="GO:0006950">
    <property type="term" value="P:response to stress"/>
    <property type="evidence" value="ECO:0007669"/>
    <property type="project" value="UniProtKB-ARBA"/>
</dbReference>